<dbReference type="OrthoDB" id="673785at2"/>
<evidence type="ECO:0000313" key="8">
    <source>
        <dbReference type="Proteomes" id="UP000295215"/>
    </source>
</evidence>
<feature type="transmembrane region" description="Helical" evidence="5">
    <location>
        <begin position="113"/>
        <end position="130"/>
    </location>
</feature>
<feature type="transmembrane region" description="Helical" evidence="5">
    <location>
        <begin position="43"/>
        <end position="64"/>
    </location>
</feature>
<evidence type="ECO:0000313" key="7">
    <source>
        <dbReference type="EMBL" id="TDS52427.1"/>
    </source>
</evidence>
<sequence>MKLTVIFIRYFLIVLWVYASVSKLITFDEFQVQLAQSPLLSAYAVPVSYLVIITELLIAVLLCVRRSLLIGLYLSFGLMTAFAVYIYLILNYSDFVPCSCGGILEKMGWTQHLWFNIVVCLLILLSIIFSDTFKKRMLIASSVLLVLSAGTVVVLFLSSEYIIKKENPFIRRFLPHGVLEDKVLDLGVNSFYFAGAYQNTVYFGNHTAPLRLAIVDSAMEQRQDYTLSIDKTDLPFRSVRLKVLHPYFYLADGYVPVIFRGKLNQWEAKTLSLGQAYFSDFQPLDSIKITFRGQSAVTKENVLGLLNISAEGGVSLYPELLEKQIDGVFDTDGILNYSPQQQKAVYTYFYRNQYIVVDANLYLLHQGNTIDTTSIARISVTKLKNGGHKMSAPPQTINKNVVVHRNLLFNISNSIGKSESKSMWKQAVIVDVYDFVKQAYIGSFYVYHRGEHKLSDMLVTDHYLYGLFDTELVRYRLAGAIRDKYDYQEKAENL</sequence>
<keyword evidence="4 5" id="KW-0472">Membrane</keyword>
<keyword evidence="2 5" id="KW-0812">Transmembrane</keyword>
<feature type="transmembrane region" description="Helical" evidence="5">
    <location>
        <begin position="137"/>
        <end position="157"/>
    </location>
</feature>
<proteinExistence type="predicted"/>
<comment type="caution">
    <text evidence="7">The sequence shown here is derived from an EMBL/GenBank/DDBJ whole genome shotgun (WGS) entry which is preliminary data.</text>
</comment>
<dbReference type="AlphaFoldDB" id="A0A4R7EQ84"/>
<dbReference type="RefSeq" id="WP_133713528.1">
    <property type="nucleotide sequence ID" value="NZ_SOAG01000031.1"/>
</dbReference>
<evidence type="ECO:0000256" key="3">
    <source>
        <dbReference type="ARBA" id="ARBA00022989"/>
    </source>
</evidence>
<protein>
    <submittedName>
        <fullName evidence="7">Methylamine utilization protein MauE</fullName>
    </submittedName>
</protein>
<accession>A0A4R7EQ84</accession>
<gene>
    <name evidence="7" type="ORF">C8P70_13118</name>
</gene>
<feature type="transmembrane region" description="Helical" evidence="5">
    <location>
        <begin position="71"/>
        <end position="93"/>
    </location>
</feature>
<evidence type="ECO:0000259" key="6">
    <source>
        <dbReference type="Pfam" id="PF07291"/>
    </source>
</evidence>
<dbReference type="GO" id="GO:0030416">
    <property type="term" value="P:methylamine metabolic process"/>
    <property type="evidence" value="ECO:0007669"/>
    <property type="project" value="InterPro"/>
</dbReference>
<evidence type="ECO:0000256" key="2">
    <source>
        <dbReference type="ARBA" id="ARBA00022692"/>
    </source>
</evidence>
<evidence type="ECO:0000256" key="1">
    <source>
        <dbReference type="ARBA" id="ARBA00004141"/>
    </source>
</evidence>
<organism evidence="7 8">
    <name type="scientific">Myroides indicus</name>
    <dbReference type="NCBI Taxonomy" id="1323422"/>
    <lineage>
        <taxon>Bacteria</taxon>
        <taxon>Pseudomonadati</taxon>
        <taxon>Bacteroidota</taxon>
        <taxon>Flavobacteriia</taxon>
        <taxon>Flavobacteriales</taxon>
        <taxon>Flavobacteriaceae</taxon>
        <taxon>Myroides</taxon>
    </lineage>
</organism>
<keyword evidence="3 5" id="KW-1133">Transmembrane helix</keyword>
<dbReference type="Pfam" id="PF07291">
    <property type="entry name" value="MauE"/>
    <property type="match status" value="1"/>
</dbReference>
<dbReference type="InterPro" id="IPR009908">
    <property type="entry name" value="Methylamine_util_MauE"/>
</dbReference>
<name>A0A4R7EQ84_9FLAO</name>
<evidence type="ECO:0000256" key="4">
    <source>
        <dbReference type="ARBA" id="ARBA00023136"/>
    </source>
</evidence>
<evidence type="ECO:0000256" key="5">
    <source>
        <dbReference type="SAM" id="Phobius"/>
    </source>
</evidence>
<dbReference type="Proteomes" id="UP000295215">
    <property type="component" value="Unassembled WGS sequence"/>
</dbReference>
<keyword evidence="8" id="KW-1185">Reference proteome</keyword>
<comment type="subcellular location">
    <subcellularLocation>
        <location evidence="1">Membrane</location>
        <topology evidence="1">Multi-pass membrane protein</topology>
    </subcellularLocation>
</comment>
<reference evidence="7 8" key="1">
    <citation type="submission" date="2019-03" db="EMBL/GenBank/DDBJ databases">
        <title>Genomic Encyclopedia of Archaeal and Bacterial Type Strains, Phase II (KMG-II): from individual species to whole genera.</title>
        <authorList>
            <person name="Goeker M."/>
        </authorList>
    </citation>
    <scope>NUCLEOTIDE SEQUENCE [LARGE SCALE GENOMIC DNA]</scope>
    <source>
        <strain evidence="7 8">DSM 28213</strain>
    </source>
</reference>
<feature type="domain" description="Methylamine utilisation protein MauE" evidence="6">
    <location>
        <begin position="1"/>
        <end position="128"/>
    </location>
</feature>
<dbReference type="GO" id="GO:0016020">
    <property type="term" value="C:membrane"/>
    <property type="evidence" value="ECO:0007669"/>
    <property type="project" value="UniProtKB-SubCell"/>
</dbReference>
<dbReference type="EMBL" id="SOAG01000031">
    <property type="protein sequence ID" value="TDS52427.1"/>
    <property type="molecule type" value="Genomic_DNA"/>
</dbReference>